<name>F8CEZ8_MYXFH</name>
<protein>
    <recommendedName>
        <fullName evidence="3">Resolvase HTH domain-containing protein</fullName>
    </recommendedName>
</protein>
<reference evidence="1 2" key="1">
    <citation type="journal article" date="2011" name="J. Bacteriol.">
        <title>Genome sequence of the halotolerant marine bacterium Myxococcus fulvus HW-1.</title>
        <authorList>
            <person name="Li Z.F."/>
            <person name="Li X."/>
            <person name="Liu H."/>
            <person name="Liu X."/>
            <person name="Han K."/>
            <person name="Wu Z.H."/>
            <person name="Hu W."/>
            <person name="Li F.F."/>
            <person name="Li Y.Z."/>
        </authorList>
    </citation>
    <scope>NUCLEOTIDE SEQUENCE [LARGE SCALE GENOMIC DNA]</scope>
    <source>
        <strain evidence="2">ATCC BAA-855 / HW-1</strain>
    </source>
</reference>
<dbReference type="AlphaFoldDB" id="F8CEZ8"/>
<organism evidence="1 2">
    <name type="scientific">Myxococcus fulvus (strain ATCC BAA-855 / HW-1)</name>
    <dbReference type="NCBI Taxonomy" id="483219"/>
    <lineage>
        <taxon>Bacteria</taxon>
        <taxon>Pseudomonadati</taxon>
        <taxon>Myxococcota</taxon>
        <taxon>Myxococcia</taxon>
        <taxon>Myxococcales</taxon>
        <taxon>Cystobacterineae</taxon>
        <taxon>Myxococcaceae</taxon>
        <taxon>Myxococcus</taxon>
    </lineage>
</organism>
<proteinExistence type="predicted"/>
<dbReference type="Proteomes" id="UP000000488">
    <property type="component" value="Chromosome"/>
</dbReference>
<accession>F8CEZ8</accession>
<gene>
    <name evidence="1" type="ordered locus">LILAB_33525</name>
</gene>
<dbReference type="EMBL" id="CP002830">
    <property type="protein sequence ID" value="AEI68586.1"/>
    <property type="molecule type" value="Genomic_DNA"/>
</dbReference>
<dbReference type="KEGG" id="mfu:LILAB_33525"/>
<evidence type="ECO:0000313" key="1">
    <source>
        <dbReference type="EMBL" id="AEI68586.1"/>
    </source>
</evidence>
<evidence type="ECO:0000313" key="2">
    <source>
        <dbReference type="Proteomes" id="UP000000488"/>
    </source>
</evidence>
<dbReference type="HOGENOM" id="CLU_2845229_0_0_7"/>
<evidence type="ECO:0008006" key="3">
    <source>
        <dbReference type="Google" id="ProtNLM"/>
    </source>
</evidence>
<sequence length="65" mass="7226">MKATGRTRSGKAIGHPRRDVDLDAVATLRAQGRSWRDIAQVLHLPRRTLTRTWALEHNPGLDSAA</sequence>